<proteinExistence type="predicted"/>
<evidence type="ECO:0000256" key="4">
    <source>
        <dbReference type="ARBA" id="ARBA00022833"/>
    </source>
</evidence>
<dbReference type="Pfam" id="PF00105">
    <property type="entry name" value="zf-C4"/>
    <property type="match status" value="1"/>
</dbReference>
<dbReference type="GeneID" id="136805058"/>
<feature type="compositionally biased region" description="Polar residues" evidence="10">
    <location>
        <begin position="157"/>
        <end position="175"/>
    </location>
</feature>
<dbReference type="InterPro" id="IPR013088">
    <property type="entry name" value="Znf_NHR/GATA"/>
</dbReference>
<dbReference type="Proteomes" id="UP000594262">
    <property type="component" value="Unplaced"/>
</dbReference>
<dbReference type="GO" id="GO:0043565">
    <property type="term" value="F:sequence-specific DNA binding"/>
    <property type="evidence" value="ECO:0007669"/>
    <property type="project" value="InterPro"/>
</dbReference>
<feature type="region of interest" description="Disordered" evidence="10">
    <location>
        <begin position="111"/>
        <end position="138"/>
    </location>
</feature>
<sequence length="464" mass="52945">MEELSRNEFINFQILAEQFIKENISKMKDIESKLCQVCRICGDRASGRHYGVPSCDGCRGFFKRSVRGNAKYKCKYLSSCVVDIKRRNQCQFCRYQRCLSVGMKKDAVQHERLAHQRHNSTSSTSPDHNNNNELPNIFFPQFSTPTEMSIKSRLAPHSSSFQSPLSQLTTNTTHPTLIPPFSPSFNTLLPSIIPPPPPSTQKTPSPPKKDAPHQAPPSPVTPLSKNSEQYSIDNLLKDKKETTPPHANHHPAMLLTPPSSPQYLLYHQMKFNVELEANLMKILEDTIRRVNSVPAFVKMNKDIRSQLLETSWLPLLLLGLFESNFPVQSFISYLLNTVSQRLSPHEIPHLHNISVSLERLRQCSVDKIELDLLKLYVLFNPAFETQSLHKDVSINQTQVQCLLMEYERKQHPESFSRSAVILSIIRNFQEVPSSLSRVLFPKISDVKNFVNHIYGNITSLEKSV</sequence>
<evidence type="ECO:0000259" key="11">
    <source>
        <dbReference type="PROSITE" id="PS51030"/>
    </source>
</evidence>
<dbReference type="SMART" id="SM00399">
    <property type="entry name" value="ZnF_C4"/>
    <property type="match status" value="1"/>
</dbReference>
<keyword evidence="3" id="KW-0863">Zinc-finger</keyword>
<keyword evidence="4" id="KW-0862">Zinc</keyword>
<dbReference type="Gene3D" id="1.10.565.10">
    <property type="entry name" value="Retinoid X Receptor"/>
    <property type="match status" value="1"/>
</dbReference>
<feature type="domain" description="Nuclear receptor" evidence="11">
    <location>
        <begin position="32"/>
        <end position="110"/>
    </location>
</feature>
<dbReference type="SUPFAM" id="SSF57716">
    <property type="entry name" value="Glucocorticoid receptor-like (DNA-binding domain)"/>
    <property type="match status" value="1"/>
</dbReference>
<dbReference type="InterPro" id="IPR050274">
    <property type="entry name" value="Nuclear_hormone_rcpt_NR2"/>
</dbReference>
<dbReference type="GO" id="GO:0005634">
    <property type="term" value="C:nucleus"/>
    <property type="evidence" value="ECO:0007669"/>
    <property type="project" value="UniProtKB-SubCell"/>
</dbReference>
<evidence type="ECO:0000256" key="3">
    <source>
        <dbReference type="ARBA" id="ARBA00022771"/>
    </source>
</evidence>
<keyword evidence="6" id="KW-0238">DNA-binding</keyword>
<dbReference type="GO" id="GO:0008270">
    <property type="term" value="F:zinc ion binding"/>
    <property type="evidence" value="ECO:0007669"/>
    <property type="project" value="UniProtKB-KW"/>
</dbReference>
<keyword evidence="5" id="KW-0805">Transcription regulation</keyword>
<evidence type="ECO:0000256" key="10">
    <source>
        <dbReference type="SAM" id="MobiDB-lite"/>
    </source>
</evidence>
<keyword evidence="8" id="KW-0675">Receptor</keyword>
<dbReference type="PRINTS" id="PR00047">
    <property type="entry name" value="STROIDFINGER"/>
</dbReference>
<evidence type="ECO:0000256" key="2">
    <source>
        <dbReference type="ARBA" id="ARBA00022723"/>
    </source>
</evidence>
<evidence type="ECO:0000256" key="1">
    <source>
        <dbReference type="ARBA" id="ARBA00004123"/>
    </source>
</evidence>
<name>A0A7M5V788_9CNID</name>
<comment type="subcellular location">
    <subcellularLocation>
        <location evidence="1">Nucleus</location>
    </subcellularLocation>
</comment>
<keyword evidence="7" id="KW-0804">Transcription</keyword>
<evidence type="ECO:0000256" key="8">
    <source>
        <dbReference type="ARBA" id="ARBA00023170"/>
    </source>
</evidence>
<organism evidence="12 13">
    <name type="scientific">Clytia hemisphaerica</name>
    <dbReference type="NCBI Taxonomy" id="252671"/>
    <lineage>
        <taxon>Eukaryota</taxon>
        <taxon>Metazoa</taxon>
        <taxon>Cnidaria</taxon>
        <taxon>Hydrozoa</taxon>
        <taxon>Hydroidolina</taxon>
        <taxon>Leptothecata</taxon>
        <taxon>Obeliida</taxon>
        <taxon>Clytiidae</taxon>
        <taxon>Clytia</taxon>
    </lineage>
</organism>
<protein>
    <recommendedName>
        <fullName evidence="11">Nuclear receptor domain-containing protein</fullName>
    </recommendedName>
</protein>
<dbReference type="InterPro" id="IPR001628">
    <property type="entry name" value="Znf_hrmn_rcpt"/>
</dbReference>
<evidence type="ECO:0000256" key="5">
    <source>
        <dbReference type="ARBA" id="ARBA00023015"/>
    </source>
</evidence>
<dbReference type="AlphaFoldDB" id="A0A7M5V788"/>
<dbReference type="Gene3D" id="3.30.50.10">
    <property type="entry name" value="Erythroid Transcription Factor GATA-1, subunit A"/>
    <property type="match status" value="1"/>
</dbReference>
<evidence type="ECO:0000256" key="7">
    <source>
        <dbReference type="ARBA" id="ARBA00023163"/>
    </source>
</evidence>
<evidence type="ECO:0000256" key="6">
    <source>
        <dbReference type="ARBA" id="ARBA00023125"/>
    </source>
</evidence>
<dbReference type="PANTHER" id="PTHR24083">
    <property type="entry name" value="NUCLEAR HORMONE RECEPTOR"/>
    <property type="match status" value="1"/>
</dbReference>
<evidence type="ECO:0000313" key="13">
    <source>
        <dbReference type="Proteomes" id="UP000594262"/>
    </source>
</evidence>
<dbReference type="PROSITE" id="PS00031">
    <property type="entry name" value="NUCLEAR_REC_DBD_1"/>
    <property type="match status" value="1"/>
</dbReference>
<dbReference type="RefSeq" id="XP_066917709.1">
    <property type="nucleotide sequence ID" value="XM_067061608.1"/>
</dbReference>
<dbReference type="InterPro" id="IPR035500">
    <property type="entry name" value="NHR-like_dom_sf"/>
</dbReference>
<reference evidence="12" key="1">
    <citation type="submission" date="2021-01" db="UniProtKB">
        <authorList>
            <consortium name="EnsemblMetazoa"/>
        </authorList>
    </citation>
    <scope>IDENTIFICATION</scope>
</reference>
<keyword evidence="2" id="KW-0479">Metal-binding</keyword>
<evidence type="ECO:0000256" key="9">
    <source>
        <dbReference type="ARBA" id="ARBA00023242"/>
    </source>
</evidence>
<dbReference type="OrthoDB" id="5771769at2759"/>
<dbReference type="SUPFAM" id="SSF48508">
    <property type="entry name" value="Nuclear receptor ligand-binding domain"/>
    <property type="match status" value="1"/>
</dbReference>
<keyword evidence="9" id="KW-0539">Nucleus</keyword>
<dbReference type="EnsemblMetazoa" id="CLYHEMT010825.1">
    <property type="protein sequence ID" value="CLYHEMP010825.1"/>
    <property type="gene ID" value="CLYHEMG010825"/>
</dbReference>
<feature type="compositionally biased region" description="Polar residues" evidence="10">
    <location>
        <begin position="119"/>
        <end position="134"/>
    </location>
</feature>
<keyword evidence="13" id="KW-1185">Reference proteome</keyword>
<dbReference type="CDD" id="cd07164">
    <property type="entry name" value="NR_DBD_PNR_like_1"/>
    <property type="match status" value="1"/>
</dbReference>
<dbReference type="GO" id="GO:0003700">
    <property type="term" value="F:DNA-binding transcription factor activity"/>
    <property type="evidence" value="ECO:0007669"/>
    <property type="project" value="InterPro"/>
</dbReference>
<dbReference type="PROSITE" id="PS51030">
    <property type="entry name" value="NUCLEAR_REC_DBD_2"/>
    <property type="match status" value="1"/>
</dbReference>
<evidence type="ECO:0000313" key="12">
    <source>
        <dbReference type="EnsemblMetazoa" id="CLYHEMP010825.1"/>
    </source>
</evidence>
<accession>A0A7M5V788</accession>
<feature type="region of interest" description="Disordered" evidence="10">
    <location>
        <begin position="150"/>
        <end position="228"/>
    </location>
</feature>
<dbReference type="FunFam" id="3.30.50.10:FF:000006">
    <property type="entry name" value="Nuclear receptor subfamily 5 group A member"/>
    <property type="match status" value="1"/>
</dbReference>